<dbReference type="HOGENOM" id="CLU_179870_0_0_4"/>
<reference evidence="2 3" key="1">
    <citation type="journal article" date="2004" name="Appl. Environ. Microbiol.">
        <title>Mineralization of individual congeners of linear alkylbenzenesulfonate by defined pairs of heterotrophic bacteria.</title>
        <authorList>
            <person name="Schleheck D."/>
            <person name="Knepper T.P."/>
            <person name="Fischer K."/>
            <person name="Cook A.M."/>
        </authorList>
    </citation>
    <scope>NUCLEOTIDE SEQUENCE [LARGE SCALE GENOMIC DNA]</scope>
    <source>
        <strain evidence="3">DSM 14801 / SPH-1</strain>
    </source>
</reference>
<dbReference type="AlphaFoldDB" id="A9BX76"/>
<accession>A9BX76</accession>
<feature type="compositionally biased region" description="Low complexity" evidence="1">
    <location>
        <begin position="82"/>
        <end position="93"/>
    </location>
</feature>
<proteinExistence type="predicted"/>
<evidence type="ECO:0008006" key="4">
    <source>
        <dbReference type="Google" id="ProtNLM"/>
    </source>
</evidence>
<feature type="region of interest" description="Disordered" evidence="1">
    <location>
        <begin position="75"/>
        <end position="101"/>
    </location>
</feature>
<name>A9BX76_DELAS</name>
<evidence type="ECO:0000313" key="2">
    <source>
        <dbReference type="EMBL" id="ABX38152.1"/>
    </source>
</evidence>
<evidence type="ECO:0000313" key="3">
    <source>
        <dbReference type="Proteomes" id="UP000000784"/>
    </source>
</evidence>
<protein>
    <recommendedName>
        <fullName evidence="4">CopG family transcriptional regulator</fullName>
    </recommendedName>
</protein>
<organism evidence="2 3">
    <name type="scientific">Delftia acidovorans (strain DSM 14801 / SPH-1)</name>
    <dbReference type="NCBI Taxonomy" id="398578"/>
    <lineage>
        <taxon>Bacteria</taxon>
        <taxon>Pseudomonadati</taxon>
        <taxon>Pseudomonadota</taxon>
        <taxon>Betaproteobacteria</taxon>
        <taxon>Burkholderiales</taxon>
        <taxon>Comamonadaceae</taxon>
        <taxon>Delftia</taxon>
    </lineage>
</organism>
<keyword evidence="3" id="KW-1185">Reference proteome</keyword>
<dbReference type="KEGG" id="dac:Daci_5523"/>
<dbReference type="STRING" id="398578.Daci_5523"/>
<sequence length="101" mass="11598">MSRIDTKSVEHEFRVDLRPVKNLTITVEDSVLEWARIEAARRGTSVSRMVGDFMAEMQRREDAYERAYLAWRTDERGWDGGQPSSAQPAQRSAALRREGQA</sequence>
<dbReference type="eggNOG" id="ENOG50337IA">
    <property type="taxonomic scope" value="Bacteria"/>
</dbReference>
<gene>
    <name evidence="2" type="ordered locus">Daci_5523</name>
</gene>
<dbReference type="EMBL" id="CP000884">
    <property type="protein sequence ID" value="ABX38152.1"/>
    <property type="molecule type" value="Genomic_DNA"/>
</dbReference>
<reference evidence="3" key="2">
    <citation type="submission" date="2007-11" db="EMBL/GenBank/DDBJ databases">
        <title>Complete sequence of Delftia acidovorans DSM 14801 / SPH-1.</title>
        <authorList>
            <person name="Copeland A."/>
            <person name="Lucas S."/>
            <person name="Lapidus A."/>
            <person name="Barry K."/>
            <person name="Glavina del Rio T."/>
            <person name="Dalin E."/>
            <person name="Tice H."/>
            <person name="Pitluck S."/>
            <person name="Lowry S."/>
            <person name="Clum A."/>
            <person name="Schmutz J."/>
            <person name="Larimer F."/>
            <person name="Land M."/>
            <person name="Hauser L."/>
            <person name="Kyrpides N."/>
            <person name="Kim E."/>
            <person name="Schleheck D."/>
            <person name="Richardson P."/>
        </authorList>
    </citation>
    <scope>NUCLEOTIDE SEQUENCE [LARGE SCALE GENOMIC DNA]</scope>
    <source>
        <strain evidence="3">DSM 14801 / SPH-1</strain>
    </source>
</reference>
<dbReference type="Proteomes" id="UP000000784">
    <property type="component" value="Chromosome"/>
</dbReference>
<evidence type="ECO:0000256" key="1">
    <source>
        <dbReference type="SAM" id="MobiDB-lite"/>
    </source>
</evidence>